<gene>
    <name evidence="2" type="ORF">A3843_01970</name>
</gene>
<dbReference type="STRING" id="197461.A3843_01970"/>
<dbReference type="SUPFAM" id="SSF53448">
    <property type="entry name" value="Nucleotide-diphospho-sugar transferases"/>
    <property type="match status" value="1"/>
</dbReference>
<sequence length="350" mass="38811">MRSGLAWNLQSQGSRSKLGANRRSGSGYSREEEVMPTGCSVVIPTKDCLVYLQQAIQSVMEQSFEPLELIVVDDGSTDGTLPYLENLARSNDKLVVLSGPGKGPALARNMAIEQARYSHIAFLDADDIWYPNKLGPQLAWHQAYSDAVFSFTDYRHLDPHGVDMGTCFEFWRNQFQQLPPRAFEMFPEALSRLLAANIVGTSTVVAKTKALRNANGFATDLPSAEDWDLWLRLAASGPVGISGTVAMDYLVRPGSETKKRAARIQAMQTICARYEQERAPAVQNALKKARANIWVAQAEMQREEGHPAAALRAHLRAAMLDPQRKTFVAMLADAKNVVRPKPLDVRERQP</sequence>
<dbReference type="InterPro" id="IPR029044">
    <property type="entry name" value="Nucleotide-diphossugar_trans"/>
</dbReference>
<dbReference type="EMBL" id="LVVZ01000004">
    <property type="protein sequence ID" value="OKL45724.1"/>
    <property type="molecule type" value="Genomic_DNA"/>
</dbReference>
<evidence type="ECO:0000259" key="1">
    <source>
        <dbReference type="Pfam" id="PF00535"/>
    </source>
</evidence>
<keyword evidence="3" id="KW-1185">Reference proteome</keyword>
<organism evidence="2 3">
    <name type="scientific">Pseudovibrio exalbescens</name>
    <dbReference type="NCBI Taxonomy" id="197461"/>
    <lineage>
        <taxon>Bacteria</taxon>
        <taxon>Pseudomonadati</taxon>
        <taxon>Pseudomonadota</taxon>
        <taxon>Alphaproteobacteria</taxon>
        <taxon>Hyphomicrobiales</taxon>
        <taxon>Stappiaceae</taxon>
        <taxon>Pseudovibrio</taxon>
    </lineage>
</organism>
<reference evidence="2 3" key="1">
    <citation type="submission" date="2016-03" db="EMBL/GenBank/DDBJ databases">
        <title>Genome sequence of Nesiotobacter sp. nov., a moderately halophilic alphaproteobacterium isolated from the Yellow Sea, China.</title>
        <authorList>
            <person name="Zhang G."/>
            <person name="Zhang R."/>
        </authorList>
    </citation>
    <scope>NUCLEOTIDE SEQUENCE [LARGE SCALE GENOMIC DNA]</scope>
    <source>
        <strain evidence="2 3">WB1-6</strain>
    </source>
</reference>
<dbReference type="InterPro" id="IPR050834">
    <property type="entry name" value="Glycosyltransf_2"/>
</dbReference>
<protein>
    <recommendedName>
        <fullName evidence="1">Glycosyltransferase 2-like domain-containing protein</fullName>
    </recommendedName>
</protein>
<dbReference type="InterPro" id="IPR001173">
    <property type="entry name" value="Glyco_trans_2-like"/>
</dbReference>
<evidence type="ECO:0000313" key="3">
    <source>
        <dbReference type="Proteomes" id="UP000185783"/>
    </source>
</evidence>
<dbReference type="Gene3D" id="3.90.550.10">
    <property type="entry name" value="Spore Coat Polysaccharide Biosynthesis Protein SpsA, Chain A"/>
    <property type="match status" value="1"/>
</dbReference>
<dbReference type="CDD" id="cd00761">
    <property type="entry name" value="Glyco_tranf_GTA_type"/>
    <property type="match status" value="1"/>
</dbReference>
<dbReference type="Proteomes" id="UP000185783">
    <property type="component" value="Unassembled WGS sequence"/>
</dbReference>
<dbReference type="PANTHER" id="PTHR43685">
    <property type="entry name" value="GLYCOSYLTRANSFERASE"/>
    <property type="match status" value="1"/>
</dbReference>
<dbReference type="PANTHER" id="PTHR43685:SF2">
    <property type="entry name" value="GLYCOSYLTRANSFERASE 2-LIKE DOMAIN-CONTAINING PROTEIN"/>
    <property type="match status" value="1"/>
</dbReference>
<accession>A0A1U7JLZ7</accession>
<proteinExistence type="predicted"/>
<evidence type="ECO:0000313" key="2">
    <source>
        <dbReference type="EMBL" id="OKL45724.1"/>
    </source>
</evidence>
<name>A0A1U7JLZ7_9HYPH</name>
<comment type="caution">
    <text evidence="2">The sequence shown here is derived from an EMBL/GenBank/DDBJ whole genome shotgun (WGS) entry which is preliminary data.</text>
</comment>
<feature type="domain" description="Glycosyltransferase 2-like" evidence="1">
    <location>
        <begin position="40"/>
        <end position="156"/>
    </location>
</feature>
<dbReference type="Pfam" id="PF00535">
    <property type="entry name" value="Glycos_transf_2"/>
    <property type="match status" value="1"/>
</dbReference>
<dbReference type="AlphaFoldDB" id="A0A1U7JLZ7"/>